<dbReference type="InterPro" id="IPR000182">
    <property type="entry name" value="GNAT_dom"/>
</dbReference>
<dbReference type="InterPro" id="IPR016181">
    <property type="entry name" value="Acyl_CoA_acyltransferase"/>
</dbReference>
<dbReference type="Proteomes" id="UP001464555">
    <property type="component" value="Unassembled WGS sequence"/>
</dbReference>
<dbReference type="RefSeq" id="WP_341695346.1">
    <property type="nucleotide sequence ID" value="NZ_JBBYHR010000001.1"/>
</dbReference>
<dbReference type="SUPFAM" id="SSF55729">
    <property type="entry name" value="Acyl-CoA N-acyltransferases (Nat)"/>
    <property type="match status" value="1"/>
</dbReference>
<sequence length="149" mass="16898">MTIERAIPSDHTTLTVITKQSKAYWGYSTEQMEDWNALLTITPDYLANNEAWKLVSGGEIIGYYSIFEIDPQSLKLDNLFILPEFIGKGLGKKLMDNVFEKAALNNYSSITLDADPNAESFYHHFGFVTIGQIETSVPNRFLPVMRKLL</sequence>
<dbReference type="PANTHER" id="PTHR43800">
    <property type="entry name" value="PEPTIDYL-LYSINE N-ACETYLTRANSFERASE YJAB"/>
    <property type="match status" value="1"/>
</dbReference>
<feature type="domain" description="N-acetyltransferase" evidence="3">
    <location>
        <begin position="1"/>
        <end position="149"/>
    </location>
</feature>
<proteinExistence type="predicted"/>
<evidence type="ECO:0000259" key="3">
    <source>
        <dbReference type="PROSITE" id="PS51186"/>
    </source>
</evidence>
<dbReference type="PANTHER" id="PTHR43800:SF1">
    <property type="entry name" value="PEPTIDYL-LYSINE N-ACETYLTRANSFERASE YJAB"/>
    <property type="match status" value="1"/>
</dbReference>
<protein>
    <submittedName>
        <fullName evidence="4">GNAT family N-acetyltransferase</fullName>
        <ecNumber evidence="4">2.3.1.-</ecNumber>
    </submittedName>
</protein>
<dbReference type="CDD" id="cd04301">
    <property type="entry name" value="NAT_SF"/>
    <property type="match status" value="1"/>
</dbReference>
<keyword evidence="5" id="KW-1185">Reference proteome</keyword>
<evidence type="ECO:0000313" key="4">
    <source>
        <dbReference type="EMBL" id="MEL1243028.1"/>
    </source>
</evidence>
<dbReference type="PROSITE" id="PS51186">
    <property type="entry name" value="GNAT"/>
    <property type="match status" value="1"/>
</dbReference>
<evidence type="ECO:0000256" key="2">
    <source>
        <dbReference type="ARBA" id="ARBA00023315"/>
    </source>
</evidence>
<keyword evidence="1 4" id="KW-0808">Transferase</keyword>
<accession>A0ABU9HS96</accession>
<keyword evidence="2 4" id="KW-0012">Acyltransferase</keyword>
<name>A0ABU9HS96_9FLAO</name>
<organism evidence="4 5">
    <name type="scientific">Flavobacterium arundinis</name>
    <dbReference type="NCBI Taxonomy" id="3139143"/>
    <lineage>
        <taxon>Bacteria</taxon>
        <taxon>Pseudomonadati</taxon>
        <taxon>Bacteroidota</taxon>
        <taxon>Flavobacteriia</taxon>
        <taxon>Flavobacteriales</taxon>
        <taxon>Flavobacteriaceae</taxon>
        <taxon>Flavobacterium</taxon>
    </lineage>
</organism>
<evidence type="ECO:0000256" key="1">
    <source>
        <dbReference type="ARBA" id="ARBA00022679"/>
    </source>
</evidence>
<dbReference type="EC" id="2.3.1.-" evidence="4"/>
<evidence type="ECO:0000313" key="5">
    <source>
        <dbReference type="Proteomes" id="UP001464555"/>
    </source>
</evidence>
<gene>
    <name evidence="4" type="ORF">AAEO56_02030</name>
</gene>
<dbReference type="GO" id="GO:0016746">
    <property type="term" value="F:acyltransferase activity"/>
    <property type="evidence" value="ECO:0007669"/>
    <property type="project" value="UniProtKB-KW"/>
</dbReference>
<dbReference type="Pfam" id="PF13673">
    <property type="entry name" value="Acetyltransf_10"/>
    <property type="match status" value="1"/>
</dbReference>
<dbReference type="EMBL" id="JBBYHR010000001">
    <property type="protein sequence ID" value="MEL1243028.1"/>
    <property type="molecule type" value="Genomic_DNA"/>
</dbReference>
<reference evidence="4 5" key="1">
    <citation type="submission" date="2024-04" db="EMBL/GenBank/DDBJ databases">
        <title>Flavobacterium sp. DGU11 16S ribosomal RNA gene Genome sequencing and assembly.</title>
        <authorList>
            <person name="Park S."/>
        </authorList>
    </citation>
    <scope>NUCLEOTIDE SEQUENCE [LARGE SCALE GENOMIC DNA]</scope>
    <source>
        <strain evidence="4 5">DGU11</strain>
    </source>
</reference>
<dbReference type="Gene3D" id="3.40.630.30">
    <property type="match status" value="1"/>
</dbReference>
<comment type="caution">
    <text evidence="4">The sequence shown here is derived from an EMBL/GenBank/DDBJ whole genome shotgun (WGS) entry which is preliminary data.</text>
</comment>